<organism evidence="1 2">
    <name type="scientific">Methanothermococcus okinawensis</name>
    <dbReference type="NCBI Taxonomy" id="155863"/>
    <lineage>
        <taxon>Archaea</taxon>
        <taxon>Methanobacteriati</taxon>
        <taxon>Methanobacteriota</taxon>
        <taxon>Methanomada group</taxon>
        <taxon>Methanococci</taxon>
        <taxon>Methanococcales</taxon>
        <taxon>Methanococcaceae</taxon>
        <taxon>Methanothermococcus</taxon>
    </lineage>
</organism>
<accession>A0A833DQE9</accession>
<dbReference type="CDD" id="cd19067">
    <property type="entry name" value="PfuEndoQ-like"/>
    <property type="match status" value="1"/>
</dbReference>
<sequence length="393" mass="45469">MIINSDLHIHSRFAKGTSKYMDIPNILRYAKLKGLHIVGTGDCLHPKYLEEINEYKDSNLILTVEIEDKNRVHHLILLPSISKAYELRERLKKYSNNMDTEGRPKIFLKGNELFEIIKEVEGLIGPAHAFTPYTSLYKSFDSIYQCYEKKPDFVELGLSADGDMGDMINELRDIPFLSNSDAHSYHPYRLGREFNQLKVNSIGGLEENFEEIKKSIKNNNIVANYGLDPALGKYYLTACSKCYLRYHMEDAIKLKYICAKCGGTIKKGVYDRTLELSKDKKPIHPEFRPPYYKIIPLSQIIALSIGKNIGTKAVESLWKEYIEEYYNEINVLIKEDLSNLMKINEKVGRVIELFRKNKIYYYPGGGGEYGKILKTPPKIKWYQPIITLDSWLY</sequence>
<dbReference type="AlphaFoldDB" id="A0A833DQE9"/>
<dbReference type="PANTHER" id="PTHR40084:SF1">
    <property type="entry name" value="PHOSPHOTRANSFERASE"/>
    <property type="match status" value="1"/>
</dbReference>
<name>A0A833DQE9_9EURY</name>
<dbReference type="PANTHER" id="PTHR40084">
    <property type="entry name" value="PHOSPHOHYDROLASE, PHP FAMILY"/>
    <property type="match status" value="1"/>
</dbReference>
<dbReference type="InterPro" id="IPR005287">
    <property type="entry name" value="CHP00375"/>
</dbReference>
<dbReference type="EMBL" id="DQSV01000003">
    <property type="protein sequence ID" value="HIP16687.1"/>
    <property type="molecule type" value="Genomic_DNA"/>
</dbReference>
<evidence type="ECO:0000313" key="2">
    <source>
        <dbReference type="Proteomes" id="UP000605144"/>
    </source>
</evidence>
<protein>
    <submittedName>
        <fullName evidence="1">TIGR00375 family protein</fullName>
    </submittedName>
</protein>
<evidence type="ECO:0000313" key="1">
    <source>
        <dbReference type="EMBL" id="HIP16687.1"/>
    </source>
</evidence>
<dbReference type="InterPro" id="IPR016195">
    <property type="entry name" value="Pol/histidinol_Pase-like"/>
</dbReference>
<dbReference type="NCBIfam" id="TIGR00375">
    <property type="entry name" value="TIGR00375 family protein"/>
    <property type="match status" value="1"/>
</dbReference>
<gene>
    <name evidence="1" type="ORF">EYG76_00060</name>
</gene>
<dbReference type="SUPFAM" id="SSF89550">
    <property type="entry name" value="PHP domain-like"/>
    <property type="match status" value="1"/>
</dbReference>
<comment type="caution">
    <text evidence="1">The sequence shown here is derived from an EMBL/GenBank/DDBJ whole genome shotgun (WGS) entry which is preliminary data.</text>
</comment>
<dbReference type="Gene3D" id="3.20.20.140">
    <property type="entry name" value="Metal-dependent hydrolases"/>
    <property type="match status" value="1"/>
</dbReference>
<proteinExistence type="predicted"/>
<reference evidence="1" key="1">
    <citation type="journal article" date="2020" name="ISME J.">
        <title>Gammaproteobacteria mediating utilization of methyl-, sulfur- and petroleum organic compounds in deep ocean hydrothermal plumes.</title>
        <authorList>
            <person name="Zhou Z."/>
            <person name="Liu Y."/>
            <person name="Pan J."/>
            <person name="Cron B.R."/>
            <person name="Toner B.M."/>
            <person name="Anantharaman K."/>
            <person name="Breier J.A."/>
            <person name="Dick G.J."/>
            <person name="Li M."/>
        </authorList>
    </citation>
    <scope>NUCLEOTIDE SEQUENCE</scope>
    <source>
        <strain evidence="1">SZUA-1385</strain>
    </source>
</reference>
<dbReference type="Proteomes" id="UP000605144">
    <property type="component" value="Unassembled WGS sequence"/>
</dbReference>